<dbReference type="RefSeq" id="WP_055392898.1">
    <property type="nucleotide sequence ID" value="NZ_JAMXAX010000322.1"/>
</dbReference>
<dbReference type="EMBL" id="JBHSAJ010000081">
    <property type="protein sequence ID" value="MFC3937749.1"/>
    <property type="molecule type" value="Genomic_DNA"/>
</dbReference>
<proteinExistence type="predicted"/>
<sequence>MKNIEALIDDGGDITLGAIYPIKCAATAADGHNSVAMLVRREGETLNALLKRLDKAIGKFYDGGDAVDEINGC</sequence>
<evidence type="ECO:0000313" key="1">
    <source>
        <dbReference type="EMBL" id="MFC3937749.1"/>
    </source>
</evidence>
<comment type="caution">
    <text evidence="1">The sequence shown here is derived from an EMBL/GenBank/DDBJ whole genome shotgun (WGS) entry which is preliminary data.</text>
</comment>
<accession>A0ABV8DI13</accession>
<protein>
    <submittedName>
        <fullName evidence="1">Uncharacterized protein</fullName>
    </submittedName>
</protein>
<gene>
    <name evidence="1" type="ORF">ACFOW3_24260</name>
</gene>
<reference evidence="2" key="1">
    <citation type="journal article" date="2019" name="Int. J. Syst. Evol. Microbiol.">
        <title>The Global Catalogue of Microorganisms (GCM) 10K type strain sequencing project: providing services to taxonomists for standard genome sequencing and annotation.</title>
        <authorList>
            <consortium name="The Broad Institute Genomics Platform"/>
            <consortium name="The Broad Institute Genome Sequencing Center for Infectious Disease"/>
            <person name="Wu L."/>
            <person name="Ma J."/>
        </authorList>
    </citation>
    <scope>NUCLEOTIDE SEQUENCE [LARGE SCALE GENOMIC DNA]</scope>
    <source>
        <strain evidence="2">CCUG 2113</strain>
    </source>
</reference>
<evidence type="ECO:0000313" key="2">
    <source>
        <dbReference type="Proteomes" id="UP001595693"/>
    </source>
</evidence>
<keyword evidence="2" id="KW-1185">Reference proteome</keyword>
<organism evidence="1 2">
    <name type="scientific">Acidovorax facilis</name>
    <dbReference type="NCBI Taxonomy" id="12917"/>
    <lineage>
        <taxon>Bacteria</taxon>
        <taxon>Pseudomonadati</taxon>
        <taxon>Pseudomonadota</taxon>
        <taxon>Betaproteobacteria</taxon>
        <taxon>Burkholderiales</taxon>
        <taxon>Comamonadaceae</taxon>
        <taxon>Acidovorax</taxon>
    </lineage>
</organism>
<name>A0ABV8DI13_9BURK</name>
<dbReference type="Proteomes" id="UP001595693">
    <property type="component" value="Unassembled WGS sequence"/>
</dbReference>